<evidence type="ECO:0000259" key="9">
    <source>
        <dbReference type="PROSITE" id="PS51324"/>
    </source>
</evidence>
<gene>
    <name evidence="11" type="ORF">HDU87_000480</name>
</gene>
<comment type="catalytic activity">
    <reaction evidence="8">
        <text>2 R'C(R)SH + O2 = R'C(R)S-S(R)CR' + H2O2</text>
        <dbReference type="Rhea" id="RHEA:17357"/>
        <dbReference type="ChEBI" id="CHEBI:15379"/>
        <dbReference type="ChEBI" id="CHEBI:16240"/>
        <dbReference type="ChEBI" id="CHEBI:16520"/>
        <dbReference type="ChEBI" id="CHEBI:17412"/>
        <dbReference type="EC" id="1.8.3.2"/>
    </reaction>
</comment>
<evidence type="ECO:0000256" key="7">
    <source>
        <dbReference type="PROSITE-ProRule" id="PRU01161"/>
    </source>
</evidence>
<dbReference type="Gene3D" id="3.40.1090.10">
    <property type="entry name" value="Cytosolic phospholipase A2 catalytic domain"/>
    <property type="match status" value="1"/>
</dbReference>
<comment type="caution">
    <text evidence="11">The sequence shown here is derived from an EMBL/GenBank/DDBJ whole genome shotgun (WGS) entry which is preliminary data.</text>
</comment>
<feature type="domain" description="PNPLA" evidence="10">
    <location>
        <begin position="148"/>
        <end position="333"/>
    </location>
</feature>
<protein>
    <recommendedName>
        <fullName evidence="8">Sulfhydryl oxidase</fullName>
        <ecNumber evidence="8">1.8.3.2</ecNumber>
    </recommendedName>
</protein>
<dbReference type="PANTHER" id="PTHR46394">
    <property type="entry name" value="ANNEXIN"/>
    <property type="match status" value="1"/>
</dbReference>
<dbReference type="InterPro" id="IPR016035">
    <property type="entry name" value="Acyl_Trfase/lysoPLipase"/>
</dbReference>
<dbReference type="PROSITE" id="PS51324">
    <property type="entry name" value="ERV_ALR"/>
    <property type="match status" value="1"/>
</dbReference>
<keyword evidence="3 8" id="KW-0274">FAD</keyword>
<name>A0AAD5TCV1_9FUNG</name>
<dbReference type="InterPro" id="IPR052580">
    <property type="entry name" value="Lipid_Hydrolase"/>
</dbReference>
<proteinExistence type="predicted"/>
<dbReference type="PROSITE" id="PS51635">
    <property type="entry name" value="PNPLA"/>
    <property type="match status" value="1"/>
</dbReference>
<keyword evidence="2 8" id="KW-0285">Flavoprotein</keyword>
<evidence type="ECO:0000313" key="12">
    <source>
        <dbReference type="Proteomes" id="UP001212152"/>
    </source>
</evidence>
<dbReference type="Proteomes" id="UP001212152">
    <property type="component" value="Unassembled WGS sequence"/>
</dbReference>
<evidence type="ECO:0000256" key="4">
    <source>
        <dbReference type="ARBA" id="ARBA00023002"/>
    </source>
</evidence>
<dbReference type="AlphaFoldDB" id="A0AAD5TCV1"/>
<keyword evidence="12" id="KW-1185">Reference proteome</keyword>
<evidence type="ECO:0000313" key="11">
    <source>
        <dbReference type="EMBL" id="KAJ3170014.1"/>
    </source>
</evidence>
<dbReference type="InterPro" id="IPR017905">
    <property type="entry name" value="ERV/ALR_sulphydryl_oxidase"/>
</dbReference>
<dbReference type="GO" id="GO:0046486">
    <property type="term" value="P:glycerolipid metabolic process"/>
    <property type="evidence" value="ECO:0007669"/>
    <property type="project" value="UniProtKB-ARBA"/>
</dbReference>
<keyword evidence="5 7" id="KW-0443">Lipid metabolism</keyword>
<keyword evidence="6" id="KW-1015">Disulfide bond</keyword>
<evidence type="ECO:0000256" key="2">
    <source>
        <dbReference type="ARBA" id="ARBA00022630"/>
    </source>
</evidence>
<evidence type="ECO:0000256" key="1">
    <source>
        <dbReference type="ARBA" id="ARBA00001974"/>
    </source>
</evidence>
<feature type="domain" description="ERV/ALR sulfhydryl oxidase" evidence="9">
    <location>
        <begin position="991"/>
        <end position="1098"/>
    </location>
</feature>
<dbReference type="EC" id="1.8.3.2" evidence="8"/>
<dbReference type="SUPFAM" id="SSF52151">
    <property type="entry name" value="FabD/lysophospholipase-like"/>
    <property type="match status" value="1"/>
</dbReference>
<dbReference type="InterPro" id="IPR002641">
    <property type="entry name" value="PNPLA_dom"/>
</dbReference>
<comment type="cofactor">
    <cofactor evidence="1 8">
        <name>FAD</name>
        <dbReference type="ChEBI" id="CHEBI:57692"/>
    </cofactor>
</comment>
<evidence type="ECO:0000256" key="6">
    <source>
        <dbReference type="ARBA" id="ARBA00023157"/>
    </source>
</evidence>
<keyword evidence="4 8" id="KW-0560">Oxidoreductase</keyword>
<keyword evidence="7" id="KW-0378">Hydrolase</keyword>
<dbReference type="GO" id="GO:0016972">
    <property type="term" value="F:thiol oxidase activity"/>
    <property type="evidence" value="ECO:0007669"/>
    <property type="project" value="UniProtKB-EC"/>
</dbReference>
<dbReference type="SUPFAM" id="SSF69000">
    <property type="entry name" value="FAD-dependent thiol oxidase"/>
    <property type="match status" value="1"/>
</dbReference>
<feature type="active site" description="Nucleophile" evidence="7">
    <location>
        <position position="191"/>
    </location>
</feature>
<dbReference type="Gene3D" id="2.70.70.10">
    <property type="entry name" value="Glucose Permease (Domain IIA)"/>
    <property type="match status" value="1"/>
</dbReference>
<feature type="short sequence motif" description="GXSXG" evidence="7">
    <location>
        <begin position="189"/>
        <end position="193"/>
    </location>
</feature>
<dbReference type="GO" id="GO:0016042">
    <property type="term" value="P:lipid catabolic process"/>
    <property type="evidence" value="ECO:0007669"/>
    <property type="project" value="UniProtKB-UniRule"/>
</dbReference>
<dbReference type="InterPro" id="IPR011055">
    <property type="entry name" value="Dup_hybrid_motif"/>
</dbReference>
<evidence type="ECO:0000256" key="3">
    <source>
        <dbReference type="ARBA" id="ARBA00022827"/>
    </source>
</evidence>
<accession>A0AAD5TCV1</accession>
<keyword evidence="7" id="KW-0442">Lipid degradation</keyword>
<reference evidence="11" key="1">
    <citation type="submission" date="2020-05" db="EMBL/GenBank/DDBJ databases">
        <title>Phylogenomic resolution of chytrid fungi.</title>
        <authorList>
            <person name="Stajich J.E."/>
            <person name="Amses K."/>
            <person name="Simmons R."/>
            <person name="Seto K."/>
            <person name="Myers J."/>
            <person name="Bonds A."/>
            <person name="Quandt C.A."/>
            <person name="Barry K."/>
            <person name="Liu P."/>
            <person name="Grigoriev I."/>
            <person name="Longcore J.E."/>
            <person name="James T.Y."/>
        </authorList>
    </citation>
    <scope>NUCLEOTIDE SEQUENCE</scope>
    <source>
        <strain evidence="11">JEL0379</strain>
    </source>
</reference>
<feature type="active site" description="Proton acceptor" evidence="7">
    <location>
        <position position="317"/>
    </location>
</feature>
<comment type="caution">
    <text evidence="7">Lacks conserved residue(s) required for the propagation of feature annotation.</text>
</comment>
<evidence type="ECO:0000256" key="5">
    <source>
        <dbReference type="ARBA" id="ARBA00023098"/>
    </source>
</evidence>
<dbReference type="EMBL" id="JADGJQ010000101">
    <property type="protein sequence ID" value="KAJ3170014.1"/>
    <property type="molecule type" value="Genomic_DNA"/>
</dbReference>
<dbReference type="Pfam" id="PF01734">
    <property type="entry name" value="Patatin"/>
    <property type="match status" value="1"/>
</dbReference>
<dbReference type="PANTHER" id="PTHR46394:SF1">
    <property type="entry name" value="PNPLA DOMAIN-CONTAINING PROTEIN"/>
    <property type="match status" value="1"/>
</dbReference>
<dbReference type="GO" id="GO:0016787">
    <property type="term" value="F:hydrolase activity"/>
    <property type="evidence" value="ECO:0007669"/>
    <property type="project" value="UniProtKB-UniRule"/>
</dbReference>
<evidence type="ECO:0000259" key="10">
    <source>
        <dbReference type="PROSITE" id="PS51635"/>
    </source>
</evidence>
<evidence type="ECO:0000256" key="8">
    <source>
        <dbReference type="RuleBase" id="RU371123"/>
    </source>
</evidence>
<dbReference type="InterPro" id="IPR036774">
    <property type="entry name" value="ERV/ALR_sulphydryl_oxid_sf"/>
</dbReference>
<sequence length="1219" mass="130295">MTGSRKCNLLNGLPPATWLEVNLNDQARASYPEIKKKNPFKSTQFQQKWVESLRVDLNNVSAGTLVTMPRSGTVFHVFKDTCPWNGWGGRIILKLDEPVEAASFLLLGHLEKDTLPTVGIRFKLGDVVAKIGNTMGNGGWFEHLHVQLSMDAFLERFKDDLNALDGYALTDEEKLHDEHMNTALETIVGSSAGAIVGALYAVGLSPKTILNALLSLDRGKVFRFDNADSFLEDFGLDDGKYFMAHMADIYLRNNTDPRITFRDVYKRYKKRLIVTGTNTSAHKPEYFSMDTAPDMRVLDAVRISMSIPLLFTAVRMDDSIMPNTYNQPVSIAIPIGSTSVTSLAVGNNTVSPAFSVAGSGIVSSIVNSASATTQTSLTIGNTINGTTGYVGLDGTGLQNFTQDALTLFVNNGKAIQLLTSATVQVNAPIIMTNASLYAAPTFTTRSTGTKLVLYGGGVSSTSAEFAIGIEGGAMWYTVPTAPNVFKWYGGITLLATLSGASGLTVYDANGVRTAAADGALITKAWDLFTSGKYYSATGPMGCWGLFMEPSTLTLGGRNASGKSFQVVGYNPDSTYVQRMSIDLSTGATVFSGNVAMAGSSLTFTANSPSIAGNGTTGPFTIDPNYTTNNYVRIFDRLSVSGTLDITGDYINVGTGTANVPVGLMHEVGGNTPLIEMNVNLFAMPIGTVNTTYVGAMFRLDGRQNSVGTQLFQWLTRAPGTTGTIIAASMDYAGNMIYNGNLVVGNGQNIGTLTLGNQAGNPGGVVSGDPHHSTYYRYNYAGVVNKVATYAYSDIEFYNNGVIAAQTLKMSIAASGLVTMTGNASVAGTLQTGNRIFGYGPVNGIVVGHTVEASISFQGNLTNTYGTGSQTGWAVGNGTGGVGLGNFGIYNNTSGSVFEAYYADGSIRLKSTAAAALNVAGGVSIASTLTVGAGTATPITIFANSRAGVPTANYVTLDLPGTGTLYVWDNFETFGTITCGGSLNVAGALTVNVMNTLKWGNVLWESLFFIAAGYDVNETDKKIKDPKYKNYFKSIGDVLPCRYCRESYEVFYDSMDIQAYLDMPSCGLIRFVYDMKNLVNAKLVAQEKKLLDEEYAKILDGKSPDDPAVVRAMQDAKARICYTKAAPPFEDVVAELLQHRAGCSPVTKTCRAPVKDGTGNVTPQFPTPPKMPELAINKFLERARQVAAVNEIQDENREQLAKVIVAFIDKTFNLYLGINP</sequence>
<dbReference type="Gene3D" id="1.20.120.310">
    <property type="entry name" value="ERV/ALR sulfhydryl oxidase domain"/>
    <property type="match status" value="1"/>
</dbReference>
<organism evidence="11 12">
    <name type="scientific">Geranomyces variabilis</name>
    <dbReference type="NCBI Taxonomy" id="109894"/>
    <lineage>
        <taxon>Eukaryota</taxon>
        <taxon>Fungi</taxon>
        <taxon>Fungi incertae sedis</taxon>
        <taxon>Chytridiomycota</taxon>
        <taxon>Chytridiomycota incertae sedis</taxon>
        <taxon>Chytridiomycetes</taxon>
        <taxon>Spizellomycetales</taxon>
        <taxon>Powellomycetaceae</taxon>
        <taxon>Geranomyces</taxon>
    </lineage>
</organism>